<protein>
    <recommendedName>
        <fullName evidence="2">DUF5683 domain-containing protein</fullName>
    </recommendedName>
</protein>
<gene>
    <name evidence="3" type="ORF">EZS26_000013</name>
</gene>
<dbReference type="InterPro" id="IPR043738">
    <property type="entry name" value="DUF5683"/>
</dbReference>
<dbReference type="AlphaFoldDB" id="A0A5M8P573"/>
<dbReference type="EMBL" id="SNRX01000001">
    <property type="protein sequence ID" value="KAA6303462.1"/>
    <property type="molecule type" value="Genomic_DNA"/>
</dbReference>
<keyword evidence="1" id="KW-0472">Membrane</keyword>
<evidence type="ECO:0000313" key="4">
    <source>
        <dbReference type="Proteomes" id="UP000324575"/>
    </source>
</evidence>
<sequence length="235" mass="26941">MFLILQLTIFVPFSTLTLIFKYGLKPIILLIFSSLLLIPVNLHAQEEEVVVVKNDSIVSFSPNPTRAILYSAIFPGLGQMYNRKYWKLPIVYGGFLGCAYAISWNGSTYNGYKQAYHDIQLYRDGTDTSAKSWQNYLPYSFKQDPDYVDTWVHSSSGENFANNLKRAKDFHRRNRDLSIIVTVGLYALCMIDAYVDAQLFEFDMSDDLSMKIDPVIFEPSPVQARSFGLQCSIWF</sequence>
<keyword evidence="1" id="KW-0812">Transmembrane</keyword>
<name>A0A5M8P573_9BACT</name>
<organism evidence="3 4">
    <name type="scientific">Candidatus Ordinivivax streblomastigis</name>
    <dbReference type="NCBI Taxonomy" id="2540710"/>
    <lineage>
        <taxon>Bacteria</taxon>
        <taxon>Pseudomonadati</taxon>
        <taxon>Bacteroidota</taxon>
        <taxon>Bacteroidia</taxon>
        <taxon>Bacteroidales</taxon>
        <taxon>Candidatus Ordinivivax</taxon>
    </lineage>
</organism>
<feature type="domain" description="DUF5683" evidence="2">
    <location>
        <begin position="62"/>
        <end position="234"/>
    </location>
</feature>
<accession>A0A5M8P573</accession>
<evidence type="ECO:0000259" key="2">
    <source>
        <dbReference type="Pfam" id="PF18935"/>
    </source>
</evidence>
<dbReference type="Proteomes" id="UP000324575">
    <property type="component" value="Unassembled WGS sequence"/>
</dbReference>
<evidence type="ECO:0000313" key="3">
    <source>
        <dbReference type="EMBL" id="KAA6303462.1"/>
    </source>
</evidence>
<proteinExistence type="predicted"/>
<comment type="caution">
    <text evidence="3">The sequence shown here is derived from an EMBL/GenBank/DDBJ whole genome shotgun (WGS) entry which is preliminary data.</text>
</comment>
<feature type="transmembrane region" description="Helical" evidence="1">
    <location>
        <begin position="177"/>
        <end position="195"/>
    </location>
</feature>
<keyword evidence="1" id="KW-1133">Transmembrane helix</keyword>
<reference evidence="3 4" key="1">
    <citation type="submission" date="2019-03" db="EMBL/GenBank/DDBJ databases">
        <title>Single cell metagenomics reveals metabolic interactions within the superorganism composed of flagellate Streblomastix strix and complex community of Bacteroidetes bacteria on its surface.</title>
        <authorList>
            <person name="Treitli S.C."/>
            <person name="Kolisko M."/>
            <person name="Husnik F."/>
            <person name="Keeling P."/>
            <person name="Hampl V."/>
        </authorList>
    </citation>
    <scope>NUCLEOTIDE SEQUENCE [LARGE SCALE GENOMIC DNA]</scope>
    <source>
        <strain evidence="3">St1</strain>
    </source>
</reference>
<dbReference type="Pfam" id="PF18935">
    <property type="entry name" value="DUF5683"/>
    <property type="match status" value="1"/>
</dbReference>
<evidence type="ECO:0000256" key="1">
    <source>
        <dbReference type="SAM" id="Phobius"/>
    </source>
</evidence>